<name>A0A382YWH3_9ZZZZ</name>
<dbReference type="InterPro" id="IPR036396">
    <property type="entry name" value="Cyt_P450_sf"/>
</dbReference>
<dbReference type="PRINTS" id="PR00385">
    <property type="entry name" value="P450"/>
</dbReference>
<evidence type="ECO:0000256" key="1">
    <source>
        <dbReference type="ARBA" id="ARBA00010617"/>
    </source>
</evidence>
<dbReference type="PROSITE" id="PS00086">
    <property type="entry name" value="CYTOCHROME_P450"/>
    <property type="match status" value="1"/>
</dbReference>
<accession>A0A382YWH3</accession>
<reference evidence="2" key="1">
    <citation type="submission" date="2018-05" db="EMBL/GenBank/DDBJ databases">
        <authorList>
            <person name="Lanie J.A."/>
            <person name="Ng W.-L."/>
            <person name="Kazmierczak K.M."/>
            <person name="Andrzejewski T.M."/>
            <person name="Davidsen T.M."/>
            <person name="Wayne K.J."/>
            <person name="Tettelin H."/>
            <person name="Glass J.I."/>
            <person name="Rusch D."/>
            <person name="Podicherti R."/>
            <person name="Tsui H.-C.T."/>
            <person name="Winkler M.E."/>
        </authorList>
    </citation>
    <scope>NUCLEOTIDE SEQUENCE</scope>
</reference>
<comment type="similarity">
    <text evidence="1">Belongs to the cytochrome P450 family.</text>
</comment>
<dbReference type="InterPro" id="IPR002397">
    <property type="entry name" value="Cyt_P450_B"/>
</dbReference>
<dbReference type="PANTHER" id="PTHR46696:SF3">
    <property type="entry name" value="PULCHERRIMINIC ACID SYNTHASE"/>
    <property type="match status" value="1"/>
</dbReference>
<dbReference type="EMBL" id="UINC01178627">
    <property type="protein sequence ID" value="SVD86888.1"/>
    <property type="molecule type" value="Genomic_DNA"/>
</dbReference>
<gene>
    <name evidence="2" type="ORF">METZ01_LOCUS439742</name>
</gene>
<dbReference type="GO" id="GO:0020037">
    <property type="term" value="F:heme binding"/>
    <property type="evidence" value="ECO:0007669"/>
    <property type="project" value="InterPro"/>
</dbReference>
<dbReference type="PANTHER" id="PTHR46696">
    <property type="entry name" value="P450, PUTATIVE (EUROFUNG)-RELATED"/>
    <property type="match status" value="1"/>
</dbReference>
<dbReference type="GO" id="GO:0004497">
    <property type="term" value="F:monooxygenase activity"/>
    <property type="evidence" value="ECO:0007669"/>
    <property type="project" value="InterPro"/>
</dbReference>
<feature type="non-terminal residue" evidence="2">
    <location>
        <position position="252"/>
    </location>
</feature>
<sequence>MRLLEKRLETIRDDLWQTFEKPGEGDFVELFAFPFPALAIAEILGVNPNDREKFHKWADDIVAGLGGGDLEFVDKANNELWAYIDDLVETRITLINQGEQLPDDAISTMTTAFSNGDLSRKEIQRLGHQLLVAGHETTASLLALMVYRLSQQPELLEELKNKPELIEPAVEEFLRFDSPVQGLFRTNSKTCPVRNSMIPAGTKLQAMFASANRDPEMWNDPDSIRFDRDPRLARQHLAFGWGVHYCIGAPLA</sequence>
<protein>
    <recommendedName>
        <fullName evidence="3">Cytochrome P450</fullName>
    </recommendedName>
</protein>
<proteinExistence type="inferred from homology"/>
<dbReference type="Pfam" id="PF00067">
    <property type="entry name" value="p450"/>
    <property type="match status" value="1"/>
</dbReference>
<evidence type="ECO:0008006" key="3">
    <source>
        <dbReference type="Google" id="ProtNLM"/>
    </source>
</evidence>
<dbReference type="GO" id="GO:0005506">
    <property type="term" value="F:iron ion binding"/>
    <property type="evidence" value="ECO:0007669"/>
    <property type="project" value="InterPro"/>
</dbReference>
<organism evidence="2">
    <name type="scientific">marine metagenome</name>
    <dbReference type="NCBI Taxonomy" id="408172"/>
    <lineage>
        <taxon>unclassified sequences</taxon>
        <taxon>metagenomes</taxon>
        <taxon>ecological metagenomes</taxon>
    </lineage>
</organism>
<evidence type="ECO:0000313" key="2">
    <source>
        <dbReference type="EMBL" id="SVD86888.1"/>
    </source>
</evidence>
<dbReference type="AlphaFoldDB" id="A0A382YWH3"/>
<dbReference type="InterPro" id="IPR001128">
    <property type="entry name" value="Cyt_P450"/>
</dbReference>
<dbReference type="GO" id="GO:0016705">
    <property type="term" value="F:oxidoreductase activity, acting on paired donors, with incorporation or reduction of molecular oxygen"/>
    <property type="evidence" value="ECO:0007669"/>
    <property type="project" value="InterPro"/>
</dbReference>
<dbReference type="SUPFAM" id="SSF48264">
    <property type="entry name" value="Cytochrome P450"/>
    <property type="match status" value="1"/>
</dbReference>
<dbReference type="PRINTS" id="PR00359">
    <property type="entry name" value="BP450"/>
</dbReference>
<dbReference type="InterPro" id="IPR017972">
    <property type="entry name" value="Cyt_P450_CS"/>
</dbReference>
<dbReference type="Gene3D" id="1.10.630.10">
    <property type="entry name" value="Cytochrome P450"/>
    <property type="match status" value="1"/>
</dbReference>